<proteinExistence type="predicted"/>
<name>A0A8J7F0K0_9CYAN</name>
<dbReference type="Pfam" id="PF00440">
    <property type="entry name" value="TetR_N"/>
    <property type="match status" value="1"/>
</dbReference>
<evidence type="ECO:0000256" key="1">
    <source>
        <dbReference type="ARBA" id="ARBA00023125"/>
    </source>
</evidence>
<evidence type="ECO:0000313" key="5">
    <source>
        <dbReference type="Proteomes" id="UP000620559"/>
    </source>
</evidence>
<protein>
    <submittedName>
        <fullName evidence="4">TetR/AcrR family transcriptional regulator</fullName>
    </submittedName>
</protein>
<dbReference type="InterPro" id="IPR009057">
    <property type="entry name" value="Homeodomain-like_sf"/>
</dbReference>
<organism evidence="4 5">
    <name type="scientific">Plectonema cf. radiosum LEGE 06105</name>
    <dbReference type="NCBI Taxonomy" id="945769"/>
    <lineage>
        <taxon>Bacteria</taxon>
        <taxon>Bacillati</taxon>
        <taxon>Cyanobacteriota</taxon>
        <taxon>Cyanophyceae</taxon>
        <taxon>Oscillatoriophycideae</taxon>
        <taxon>Oscillatoriales</taxon>
        <taxon>Microcoleaceae</taxon>
        <taxon>Plectonema</taxon>
    </lineage>
</organism>
<dbReference type="RefSeq" id="WP_193920604.1">
    <property type="nucleotide sequence ID" value="NZ_JADEWL010000036.1"/>
</dbReference>
<dbReference type="GO" id="GO:0000976">
    <property type="term" value="F:transcription cis-regulatory region binding"/>
    <property type="evidence" value="ECO:0007669"/>
    <property type="project" value="TreeGrafter"/>
</dbReference>
<dbReference type="PRINTS" id="PR00455">
    <property type="entry name" value="HTHTETR"/>
</dbReference>
<dbReference type="GO" id="GO:0003700">
    <property type="term" value="F:DNA-binding transcription factor activity"/>
    <property type="evidence" value="ECO:0007669"/>
    <property type="project" value="TreeGrafter"/>
</dbReference>
<evidence type="ECO:0000256" key="2">
    <source>
        <dbReference type="PROSITE-ProRule" id="PRU00335"/>
    </source>
</evidence>
<feature type="DNA-binding region" description="H-T-H motif" evidence="2">
    <location>
        <begin position="31"/>
        <end position="50"/>
    </location>
</feature>
<feature type="domain" description="HTH tetR-type" evidence="3">
    <location>
        <begin position="8"/>
        <end position="68"/>
    </location>
</feature>
<dbReference type="Gene3D" id="1.10.357.10">
    <property type="entry name" value="Tetracycline Repressor, domain 2"/>
    <property type="match status" value="1"/>
</dbReference>
<dbReference type="SUPFAM" id="SSF46689">
    <property type="entry name" value="Homeodomain-like"/>
    <property type="match status" value="1"/>
</dbReference>
<keyword evidence="5" id="KW-1185">Reference proteome</keyword>
<dbReference type="EMBL" id="JADEWL010000036">
    <property type="protein sequence ID" value="MBE9213568.1"/>
    <property type="molecule type" value="Genomic_DNA"/>
</dbReference>
<sequence>MGKEVSKNSSREAVINVAQELFVARGYTSVTLKDIAERLGIKQASLYYYFPGGKEDLFVEVTIHHLEQRRQGLEQVIAKVSSLELEDCLNQLAKWLLTQPPLHVSRLVDSDLPALPKEKAAQIESVMDRSVIPAIAELFSRYHHGLRAEPFYIAATFLAVIEPIRTFKQYSPNGEQQMIAKSINLFLHGVVEK</sequence>
<dbReference type="Proteomes" id="UP000620559">
    <property type="component" value="Unassembled WGS sequence"/>
</dbReference>
<keyword evidence="1 2" id="KW-0238">DNA-binding</keyword>
<evidence type="ECO:0000259" key="3">
    <source>
        <dbReference type="PROSITE" id="PS50977"/>
    </source>
</evidence>
<gene>
    <name evidence="4" type="ORF">IQ247_12970</name>
</gene>
<accession>A0A8J7F0K0</accession>
<dbReference type="AlphaFoldDB" id="A0A8J7F0K0"/>
<evidence type="ECO:0000313" key="4">
    <source>
        <dbReference type="EMBL" id="MBE9213568.1"/>
    </source>
</evidence>
<reference evidence="4" key="1">
    <citation type="submission" date="2020-10" db="EMBL/GenBank/DDBJ databases">
        <authorList>
            <person name="Castelo-Branco R."/>
            <person name="Eusebio N."/>
            <person name="Adriana R."/>
            <person name="Vieira A."/>
            <person name="Brugerolle De Fraissinette N."/>
            <person name="Rezende De Castro R."/>
            <person name="Schneider M.P."/>
            <person name="Vasconcelos V."/>
            <person name="Leao P.N."/>
        </authorList>
    </citation>
    <scope>NUCLEOTIDE SEQUENCE</scope>
    <source>
        <strain evidence="4">LEGE 06105</strain>
    </source>
</reference>
<dbReference type="InterPro" id="IPR001647">
    <property type="entry name" value="HTH_TetR"/>
</dbReference>
<dbReference type="PANTHER" id="PTHR30055:SF226">
    <property type="entry name" value="HTH-TYPE TRANSCRIPTIONAL REGULATOR PKSA"/>
    <property type="match status" value="1"/>
</dbReference>
<comment type="caution">
    <text evidence="4">The sequence shown here is derived from an EMBL/GenBank/DDBJ whole genome shotgun (WGS) entry which is preliminary data.</text>
</comment>
<dbReference type="InterPro" id="IPR050109">
    <property type="entry name" value="HTH-type_TetR-like_transc_reg"/>
</dbReference>
<dbReference type="PROSITE" id="PS50977">
    <property type="entry name" value="HTH_TETR_2"/>
    <property type="match status" value="1"/>
</dbReference>
<dbReference type="PANTHER" id="PTHR30055">
    <property type="entry name" value="HTH-TYPE TRANSCRIPTIONAL REGULATOR RUTR"/>
    <property type="match status" value="1"/>
</dbReference>